<feature type="region of interest" description="Disordered" evidence="1">
    <location>
        <begin position="90"/>
        <end position="111"/>
    </location>
</feature>
<evidence type="ECO:0000256" key="1">
    <source>
        <dbReference type="SAM" id="MobiDB-lite"/>
    </source>
</evidence>
<proteinExistence type="predicted"/>
<dbReference type="Proteomes" id="UP000233556">
    <property type="component" value="Unassembled WGS sequence"/>
</dbReference>
<dbReference type="EMBL" id="KZ505684">
    <property type="protein sequence ID" value="PKU47230.1"/>
    <property type="molecule type" value="Genomic_DNA"/>
</dbReference>
<reference evidence="3" key="2">
    <citation type="submission" date="2017-12" db="EMBL/GenBank/DDBJ databases">
        <title>Genome sequence of the Bar-tailed Godwit (Limosa lapponica baueri).</title>
        <authorList>
            <person name="Lima N.C.B."/>
            <person name="Parody-Merino A.M."/>
            <person name="Battley P.F."/>
            <person name="Fidler A.E."/>
            <person name="Prosdocimi F."/>
        </authorList>
    </citation>
    <scope>NUCLEOTIDE SEQUENCE [LARGE SCALE GENOMIC DNA]</scope>
</reference>
<protein>
    <submittedName>
        <fullName evidence="2">Uncharacterized protein</fullName>
    </submittedName>
</protein>
<keyword evidence="3" id="KW-1185">Reference proteome</keyword>
<name>A0A2I0UMD4_LIMLA</name>
<evidence type="ECO:0000313" key="3">
    <source>
        <dbReference type="Proteomes" id="UP000233556"/>
    </source>
</evidence>
<feature type="region of interest" description="Disordered" evidence="1">
    <location>
        <begin position="162"/>
        <end position="183"/>
    </location>
</feature>
<organism evidence="2 3">
    <name type="scientific">Limosa lapponica baueri</name>
    <dbReference type="NCBI Taxonomy" id="1758121"/>
    <lineage>
        <taxon>Eukaryota</taxon>
        <taxon>Metazoa</taxon>
        <taxon>Chordata</taxon>
        <taxon>Craniata</taxon>
        <taxon>Vertebrata</taxon>
        <taxon>Euteleostomi</taxon>
        <taxon>Archelosauria</taxon>
        <taxon>Archosauria</taxon>
        <taxon>Dinosauria</taxon>
        <taxon>Saurischia</taxon>
        <taxon>Theropoda</taxon>
        <taxon>Coelurosauria</taxon>
        <taxon>Aves</taxon>
        <taxon>Neognathae</taxon>
        <taxon>Neoaves</taxon>
        <taxon>Charadriiformes</taxon>
        <taxon>Scolopacidae</taxon>
        <taxon>Limosa</taxon>
    </lineage>
</organism>
<evidence type="ECO:0000313" key="2">
    <source>
        <dbReference type="EMBL" id="PKU47230.1"/>
    </source>
</evidence>
<gene>
    <name evidence="2" type="ORF">llap_2471</name>
</gene>
<reference evidence="3" key="1">
    <citation type="submission" date="2017-11" db="EMBL/GenBank/DDBJ databases">
        <authorList>
            <person name="Lima N.C."/>
            <person name="Parody-Merino A.M."/>
            <person name="Battley P.F."/>
            <person name="Fidler A.E."/>
            <person name="Prosdocimi F."/>
        </authorList>
    </citation>
    <scope>NUCLEOTIDE SEQUENCE [LARGE SCALE GENOMIC DNA]</scope>
</reference>
<dbReference type="AlphaFoldDB" id="A0A2I0UMD4"/>
<accession>A0A2I0UMD4</accession>
<feature type="compositionally biased region" description="Polar residues" evidence="1">
    <location>
        <begin position="96"/>
        <end position="110"/>
    </location>
</feature>
<sequence length="285" mass="31696">MSERQGGGVPLYVREQLERMELCLGMDDELRAYGSRTVHLKKWEVRQNCQEAYMDEQGDPGKTQTQKENIQKVDAGTGNLGGIQRACLGMQRRSQKSQSPPGAETESSGKGKQHWANFKIVLNFTVYGREIDPAITARAKLCFSKLVTASIPYLPRRIMALGSSRESHSQTSIAPESDRGERESRERVSELFLFSKSLLSFQKNSKGVSTPGLRNFGSQMIRVVQGECLGLVYSWAKEPLLQSCHGQRVAEGQIFPLELAMEGSSALTGVLLSDMKWFEKTNKAG</sequence>